<gene>
    <name evidence="1" type="ORF">GCM10007923_63460</name>
</gene>
<reference evidence="2" key="1">
    <citation type="journal article" date="2019" name="Int. J. Syst. Evol. Microbiol.">
        <title>The Global Catalogue of Microorganisms (GCM) 10K type strain sequencing project: providing services to taxonomists for standard genome sequencing and annotation.</title>
        <authorList>
            <consortium name="The Broad Institute Genomics Platform"/>
            <consortium name="The Broad Institute Genome Sequencing Center for Infectious Disease"/>
            <person name="Wu L."/>
            <person name="Ma J."/>
        </authorList>
    </citation>
    <scope>NUCLEOTIDE SEQUENCE [LARGE SCALE GENOMIC DNA]</scope>
    <source>
        <strain evidence="2">NBRC 102122</strain>
    </source>
</reference>
<organism evidence="1 2">
    <name type="scientific">Shinella yambaruensis</name>
    <dbReference type="NCBI Taxonomy" id="415996"/>
    <lineage>
        <taxon>Bacteria</taxon>
        <taxon>Pseudomonadati</taxon>
        <taxon>Pseudomonadota</taxon>
        <taxon>Alphaproteobacteria</taxon>
        <taxon>Hyphomicrobiales</taxon>
        <taxon>Rhizobiaceae</taxon>
        <taxon>Shinella</taxon>
    </lineage>
</organism>
<evidence type="ECO:0000313" key="2">
    <source>
        <dbReference type="Proteomes" id="UP001156702"/>
    </source>
</evidence>
<sequence>MPQAIVGFLFTPAFAASFAGSLLTSAVGLGLSMGLQFIAQELFGQKQRKPEDIQGLFRQSVGPRSRHYGRVKVGGYVVFIETKNGSLYQLIVHGQGPITGYHETYIDNRLVELQSGYAGGVVTPPYNPGSQIIDTHFGWPGVSGWGRLNTDFPSIWSPAHKLEGLAASLLYTASVDQDDITKVYPNRIPLLHRVIDGAGCYDPRSGTSPWTRNAALIMRDYLTHPDGMQIPGWLIDEASFATAANVCDEAVPIKGGGTIPRYAIGLTYSFDEEPRAVLSRIINACDGRLYITSAGKVGFDAGKWVAPVVTISDADGHIISASLRDSSGPFRETNEVIVKFTHVEVGYKEATSDPWRDEASISQLGEVRSNVLNAYEIQHHNHARRIAKIVQKRASPRWQGSITCTLHALNAWDQRWINLVLPDYEIDGTFEILGTPALDTESMTVTLQVASFEASTYDFNATLEEGTGPTVPEALVEETIPVPTGVWTNTPQRDLGDIDYETPEGWEKTPMRVYVAAIHWDPAPRGGLQADAQYSLNGGVDWLGMAVADGGRDAETGPMNRGVVIKQRVRWRTVGGAVSDWVNGADVTIPG</sequence>
<evidence type="ECO:0000313" key="1">
    <source>
        <dbReference type="EMBL" id="GLR55125.1"/>
    </source>
</evidence>
<dbReference type="EMBL" id="BSOP01000069">
    <property type="protein sequence ID" value="GLR55125.1"/>
    <property type="molecule type" value="Genomic_DNA"/>
</dbReference>
<protein>
    <recommendedName>
        <fullName evidence="3">Tip attachment protein J domain-containing protein</fullName>
    </recommendedName>
</protein>
<dbReference type="Proteomes" id="UP001156702">
    <property type="component" value="Unassembled WGS sequence"/>
</dbReference>
<comment type="caution">
    <text evidence="1">The sequence shown here is derived from an EMBL/GenBank/DDBJ whole genome shotgun (WGS) entry which is preliminary data.</text>
</comment>
<evidence type="ECO:0008006" key="3">
    <source>
        <dbReference type="Google" id="ProtNLM"/>
    </source>
</evidence>
<name>A0ABQ5ZSK3_9HYPH</name>
<proteinExistence type="predicted"/>
<keyword evidence="2" id="KW-1185">Reference proteome</keyword>
<accession>A0ABQ5ZSK3</accession>
<dbReference type="RefSeq" id="WP_245082962.1">
    <property type="nucleotide sequence ID" value="NZ_BSOP01000069.1"/>
</dbReference>